<reference evidence="9" key="1">
    <citation type="journal article" date="2023" name="G3 (Bethesda)">
        <title>A reference genome for the long-term kleptoplast-retaining sea slug Elysia crispata morphotype clarki.</title>
        <authorList>
            <person name="Eastman K.E."/>
            <person name="Pendleton A.L."/>
            <person name="Shaikh M.A."/>
            <person name="Suttiyut T."/>
            <person name="Ogas R."/>
            <person name="Tomko P."/>
            <person name="Gavelis G."/>
            <person name="Widhalm J.R."/>
            <person name="Wisecaver J.H."/>
        </authorList>
    </citation>
    <scope>NUCLEOTIDE SEQUENCE</scope>
    <source>
        <strain evidence="9">ECLA1</strain>
    </source>
</reference>
<feature type="region of interest" description="Disordered" evidence="7">
    <location>
        <begin position="257"/>
        <end position="283"/>
    </location>
</feature>
<dbReference type="InterPro" id="IPR011993">
    <property type="entry name" value="PH-like_dom_sf"/>
</dbReference>
<evidence type="ECO:0000256" key="6">
    <source>
        <dbReference type="RuleBase" id="RU003845"/>
    </source>
</evidence>
<dbReference type="CDD" id="cd13286">
    <property type="entry name" value="PH_OPR5_ORP8"/>
    <property type="match status" value="1"/>
</dbReference>
<comment type="similarity">
    <text evidence="1 5">Belongs to the OSBP family.</text>
</comment>
<dbReference type="InterPro" id="IPR001849">
    <property type="entry name" value="PH_domain"/>
</dbReference>
<evidence type="ECO:0000256" key="4">
    <source>
        <dbReference type="ARBA" id="ARBA00023121"/>
    </source>
</evidence>
<dbReference type="EMBL" id="JAWDGP010006471">
    <property type="protein sequence ID" value="KAK3740355.1"/>
    <property type="molecule type" value="Genomic_DNA"/>
</dbReference>
<dbReference type="Gene3D" id="3.30.70.3490">
    <property type="match status" value="1"/>
</dbReference>
<accession>A0AAE0YC78</accession>
<feature type="compositionally biased region" description="Polar residues" evidence="7">
    <location>
        <begin position="766"/>
        <end position="777"/>
    </location>
</feature>
<dbReference type="PANTHER" id="PTHR10972">
    <property type="entry name" value="OXYSTEROL-BINDING PROTEIN-RELATED"/>
    <property type="match status" value="1"/>
</dbReference>
<comment type="caution">
    <text evidence="9">The sequence shown here is derived from an EMBL/GenBank/DDBJ whole genome shotgun (WGS) entry which is preliminary data.</text>
</comment>
<protein>
    <recommendedName>
        <fullName evidence="6">Oxysterol-binding protein</fullName>
    </recommendedName>
</protein>
<evidence type="ECO:0000313" key="10">
    <source>
        <dbReference type="Proteomes" id="UP001283361"/>
    </source>
</evidence>
<dbReference type="InterPro" id="IPR037239">
    <property type="entry name" value="OSBP_sf"/>
</dbReference>
<dbReference type="FunFam" id="2.30.29.30:FF:000030">
    <property type="entry name" value="Oxysterol-binding protein"/>
    <property type="match status" value="1"/>
</dbReference>
<feature type="compositionally biased region" description="Polar residues" evidence="7">
    <location>
        <begin position="911"/>
        <end position="923"/>
    </location>
</feature>
<feature type="compositionally biased region" description="Polar residues" evidence="7">
    <location>
        <begin position="934"/>
        <end position="947"/>
    </location>
</feature>
<dbReference type="Proteomes" id="UP001283361">
    <property type="component" value="Unassembled WGS sequence"/>
</dbReference>
<keyword evidence="4" id="KW-0446">Lipid-binding</keyword>
<dbReference type="PROSITE" id="PS50003">
    <property type="entry name" value="PH_DOMAIN"/>
    <property type="match status" value="1"/>
</dbReference>
<dbReference type="SMART" id="SM00233">
    <property type="entry name" value="PH"/>
    <property type="match status" value="1"/>
</dbReference>
<dbReference type="FunFam" id="1.10.287.2720:FF:000002">
    <property type="entry name" value="Oxysterol-binding protein"/>
    <property type="match status" value="1"/>
</dbReference>
<organism evidence="9 10">
    <name type="scientific">Elysia crispata</name>
    <name type="common">lettuce slug</name>
    <dbReference type="NCBI Taxonomy" id="231223"/>
    <lineage>
        <taxon>Eukaryota</taxon>
        <taxon>Metazoa</taxon>
        <taxon>Spiralia</taxon>
        <taxon>Lophotrochozoa</taxon>
        <taxon>Mollusca</taxon>
        <taxon>Gastropoda</taxon>
        <taxon>Heterobranchia</taxon>
        <taxon>Euthyneura</taxon>
        <taxon>Panpulmonata</taxon>
        <taxon>Sacoglossa</taxon>
        <taxon>Placobranchoidea</taxon>
        <taxon>Plakobranchidae</taxon>
        <taxon>Elysia</taxon>
    </lineage>
</organism>
<gene>
    <name evidence="9" type="ORF">RRG08_004293</name>
</gene>
<keyword evidence="10" id="KW-1185">Reference proteome</keyword>
<dbReference type="SUPFAM" id="SSF50729">
    <property type="entry name" value="PH domain-like"/>
    <property type="match status" value="1"/>
</dbReference>
<evidence type="ECO:0000256" key="2">
    <source>
        <dbReference type="ARBA" id="ARBA00022448"/>
    </source>
</evidence>
<evidence type="ECO:0000256" key="1">
    <source>
        <dbReference type="ARBA" id="ARBA00008842"/>
    </source>
</evidence>
<dbReference type="GO" id="GO:0006869">
    <property type="term" value="P:lipid transport"/>
    <property type="evidence" value="ECO:0007669"/>
    <property type="project" value="UniProtKB-KW"/>
</dbReference>
<dbReference type="Pfam" id="PF01237">
    <property type="entry name" value="Oxysterol_BP"/>
    <property type="match status" value="1"/>
</dbReference>
<evidence type="ECO:0000259" key="8">
    <source>
        <dbReference type="PROSITE" id="PS50003"/>
    </source>
</evidence>
<feature type="region of interest" description="Disordered" evidence="7">
    <location>
        <begin position="300"/>
        <end position="348"/>
    </location>
</feature>
<feature type="region of interest" description="Disordered" evidence="7">
    <location>
        <begin position="82"/>
        <end position="112"/>
    </location>
</feature>
<keyword evidence="3 6" id="KW-0445">Lipid transport</keyword>
<dbReference type="PROSITE" id="PS01013">
    <property type="entry name" value="OSBP"/>
    <property type="match status" value="1"/>
</dbReference>
<keyword evidence="2 6" id="KW-0813">Transport</keyword>
<dbReference type="GO" id="GO:0032541">
    <property type="term" value="C:cortical endoplasmic reticulum"/>
    <property type="evidence" value="ECO:0007669"/>
    <property type="project" value="TreeGrafter"/>
</dbReference>
<dbReference type="AlphaFoldDB" id="A0AAE0YC78"/>
<name>A0AAE0YC78_9GAST</name>
<feature type="compositionally biased region" description="Gly residues" evidence="7">
    <location>
        <begin position="266"/>
        <end position="281"/>
    </location>
</feature>
<feature type="domain" description="PH" evidence="8">
    <location>
        <begin position="127"/>
        <end position="246"/>
    </location>
</feature>
<dbReference type="SUPFAM" id="SSF144000">
    <property type="entry name" value="Oxysterol-binding protein-like"/>
    <property type="match status" value="1"/>
</dbReference>
<feature type="region of interest" description="Disordered" evidence="7">
    <location>
        <begin position="856"/>
        <end position="949"/>
    </location>
</feature>
<dbReference type="Gene3D" id="2.30.29.30">
    <property type="entry name" value="Pleckstrin-homology domain (PH domain)/Phosphotyrosine-binding domain (PTB)"/>
    <property type="match status" value="1"/>
</dbReference>
<dbReference type="GO" id="GO:0005829">
    <property type="term" value="C:cytosol"/>
    <property type="evidence" value="ECO:0007669"/>
    <property type="project" value="TreeGrafter"/>
</dbReference>
<dbReference type="PANTHER" id="PTHR10972:SF102">
    <property type="entry name" value="OXYSTEROL-BINDING PROTEIN"/>
    <property type="match status" value="1"/>
</dbReference>
<dbReference type="Pfam" id="PF00169">
    <property type="entry name" value="PH"/>
    <property type="match status" value="1"/>
</dbReference>
<dbReference type="InterPro" id="IPR018494">
    <property type="entry name" value="Oxysterol-bd_CS"/>
</dbReference>
<dbReference type="GO" id="GO:0015485">
    <property type="term" value="F:cholesterol binding"/>
    <property type="evidence" value="ECO:0007669"/>
    <property type="project" value="TreeGrafter"/>
</dbReference>
<dbReference type="InterPro" id="IPR000648">
    <property type="entry name" value="Oxysterol-bd"/>
</dbReference>
<dbReference type="Gene3D" id="2.40.160.120">
    <property type="match status" value="1"/>
</dbReference>
<proteinExistence type="inferred from homology"/>
<evidence type="ECO:0000256" key="3">
    <source>
        <dbReference type="ARBA" id="ARBA00023055"/>
    </source>
</evidence>
<feature type="compositionally biased region" description="Acidic residues" evidence="7">
    <location>
        <begin position="311"/>
        <end position="343"/>
    </location>
</feature>
<dbReference type="FunFam" id="2.40.160.120:FF:000004">
    <property type="entry name" value="Oxysterol-binding protein"/>
    <property type="match status" value="1"/>
</dbReference>
<evidence type="ECO:0000256" key="5">
    <source>
        <dbReference type="RuleBase" id="RU003844"/>
    </source>
</evidence>
<evidence type="ECO:0000313" key="9">
    <source>
        <dbReference type="EMBL" id="KAK3740355.1"/>
    </source>
</evidence>
<sequence>MSAEALNEAVLKLGLTKKGRFQLMRTWSFHGKPAPDNCLLKNLSTGSLDGDTSDSSGRKAHLCDSSLDNSGTDLLDRKFYKAGDRSPLPPGSKLSKRESLKEKKKSYRSQKKEVAREVMNSASDKSIVLMADWLKVRGTLKGWTKLWCVCRPAMLVIYKSEKMKTGHWVGTILLSTCQLLQRPSKKEGYCFKLFHPLDQSIWATKGPKGETIGAFVQPLPMSYAIFRAPSESQGKCWMDALELALLRCTSLIRRTTSRTSDLTTGMPGGGGGNGGSSGGTGSVDQLFAAEHAIQMKAAISPELSSSLVDHDTEDSRDEREVEEGGEEEAEVEVTPEHDSDDDDHSSIGLSESDFELAEEGSKRHDIPQVEETIYKSDEVEELGQQGDACQTEEVNDENKSLIWTLVKQVRPGMDLSKVVLPTFILEPRSFLDKLTDYYYHADILSQAVQQETALERMKMVVKWYLSGFYKKPKGLKKPYNPIIGETFRCYWVHPETKSRTFYVAEQISHHPPVSAFHVTNRHDGFNINGCILAKSKFYGNSISAILDGIATLTFLERGEDYYITMPYAHCKGILVGTLTMEMGGKVTLDCPKTGYHCDLDFKLKPFFGNGESANRITGRIRMGSEVLCTFEGHWDQQVYIKEVTNRERVLFWDPSSSMRAKRLVRYRVPLDMQEENESERLWKKVSDAVVNQDMHTATAEKYTLEEKQRQEAKERHRAQLEWLPKLFTLEPSSGKWIYKYVDARPWDSMTDCIQYEKDHVISTQTVHTVSPVRQTGWQGPRARQKKTSSGSPPGTPSSTAVSVSASRQGRWKPRVTDRQKNNEDEDGSSTDCSDRVTNMDDGAVVKRQHQRLQFSPANSLLLDDSPRSSQSEQKHVDQIVARAASTLHSSPAKLSGMGSSPTVATEGKAGGSTTLSRPNSSPLTDHPHHKYSAGVSSRSQHQKQSPSREVATLARIIQTQQEMQTALQDLVSRVTQVHKAVLTQVGEIESQGQGEGSRLQHQRASGDDASVGVFRPAHSTTEGLGLSREWLLISVVLVFQTFLQWFFSR</sequence>
<dbReference type="GO" id="GO:0016020">
    <property type="term" value="C:membrane"/>
    <property type="evidence" value="ECO:0007669"/>
    <property type="project" value="TreeGrafter"/>
</dbReference>
<feature type="region of interest" description="Disordered" evidence="7">
    <location>
        <begin position="766"/>
        <end position="837"/>
    </location>
</feature>
<dbReference type="Gene3D" id="1.10.287.2720">
    <property type="match status" value="1"/>
</dbReference>
<feature type="compositionally biased region" description="Low complexity" evidence="7">
    <location>
        <begin position="787"/>
        <end position="806"/>
    </location>
</feature>
<evidence type="ECO:0000256" key="7">
    <source>
        <dbReference type="SAM" id="MobiDB-lite"/>
    </source>
</evidence>